<dbReference type="EMBL" id="FOYL01000027">
    <property type="protein sequence ID" value="SFR30074.1"/>
    <property type="molecule type" value="Genomic_DNA"/>
</dbReference>
<evidence type="ECO:0000313" key="6">
    <source>
        <dbReference type="Proteomes" id="UP000198583"/>
    </source>
</evidence>
<dbReference type="PRINTS" id="PR00038">
    <property type="entry name" value="HTHLUXR"/>
</dbReference>
<keyword evidence="2" id="KW-0238">DNA-binding</keyword>
<evidence type="ECO:0000256" key="3">
    <source>
        <dbReference type="ARBA" id="ARBA00023163"/>
    </source>
</evidence>
<dbReference type="AlphaFoldDB" id="A0A1I6FJL7"/>
<protein>
    <submittedName>
        <fullName evidence="5">Regulatory protein, luxR family</fullName>
    </submittedName>
</protein>
<evidence type="ECO:0000256" key="1">
    <source>
        <dbReference type="ARBA" id="ARBA00023015"/>
    </source>
</evidence>
<dbReference type="STRING" id="84724.SAMN04488564_12710"/>
<keyword evidence="6" id="KW-1185">Reference proteome</keyword>
<dbReference type="InterPro" id="IPR016032">
    <property type="entry name" value="Sig_transdc_resp-reg_C-effctor"/>
</dbReference>
<dbReference type="PANTHER" id="PTHR44688:SF16">
    <property type="entry name" value="DNA-BINDING TRANSCRIPTIONAL ACTIVATOR DEVR_DOSR"/>
    <property type="match status" value="1"/>
</dbReference>
<name>A0A1I6FJL7_9PSEU</name>
<gene>
    <name evidence="5" type="ORF">SAMN04488564_12710</name>
</gene>
<dbReference type="Gene3D" id="1.10.10.10">
    <property type="entry name" value="Winged helix-like DNA-binding domain superfamily/Winged helix DNA-binding domain"/>
    <property type="match status" value="1"/>
</dbReference>
<keyword evidence="1" id="KW-0805">Transcription regulation</keyword>
<dbReference type="InterPro" id="IPR036388">
    <property type="entry name" value="WH-like_DNA-bd_sf"/>
</dbReference>
<dbReference type="PANTHER" id="PTHR44688">
    <property type="entry name" value="DNA-BINDING TRANSCRIPTIONAL ACTIVATOR DEVR_DOSR"/>
    <property type="match status" value="1"/>
</dbReference>
<evidence type="ECO:0000259" key="4">
    <source>
        <dbReference type="PROSITE" id="PS50043"/>
    </source>
</evidence>
<dbReference type="CDD" id="cd06170">
    <property type="entry name" value="LuxR_C_like"/>
    <property type="match status" value="1"/>
</dbReference>
<sequence length="466" mass="50555">MELTIAAAHLLLNGDGDVDTAHRLLSSAIEILPRPYDATDPTVVEALHTLLRLCFFGGRSQLWTPFDIALTHVEPTVPLLLALLRDTFRDPARTALSALDRLDAAIVDLAVETDQVHIIRVAMAAAYLDRLGGCREALRHVVQDGRSGGAVTAAIEALFLLANHAYLTGEWDEAWQLSHEGLELCRVNDYRLLTWPGLYIQAMIAASRGSESAHSLADQMERWAAPRRVGAVQAYVAHVRTMVALAAGDFPSALHHVCLVSPPGTLAPHVPFALRTVLDLTEAAARDGQIELAASHARCAQNAGLPGLSPRLAMITAGAAAMAQGEPVLFEQALATEGSARWPFDRARIQFAYGERLLRANALTEARLHLSSALDTFIRLRAEPWVARVRHTLSTDSDRAASLSPQQREIAELAASGLSNKEIAARLFLSPRTVSTHLYQIFPKLGVTSRAALRDALSVKLEDHPS</sequence>
<dbReference type="SUPFAM" id="SSF46894">
    <property type="entry name" value="C-terminal effector domain of the bipartite response regulators"/>
    <property type="match status" value="1"/>
</dbReference>
<dbReference type="InterPro" id="IPR000792">
    <property type="entry name" value="Tscrpt_reg_LuxR_C"/>
</dbReference>
<feature type="domain" description="HTH luxR-type" evidence="4">
    <location>
        <begin position="396"/>
        <end position="461"/>
    </location>
</feature>
<dbReference type="Proteomes" id="UP000198583">
    <property type="component" value="Unassembled WGS sequence"/>
</dbReference>
<reference evidence="6" key="1">
    <citation type="submission" date="2016-10" db="EMBL/GenBank/DDBJ databases">
        <authorList>
            <person name="Varghese N."/>
            <person name="Submissions S."/>
        </authorList>
    </citation>
    <scope>NUCLEOTIDE SEQUENCE [LARGE SCALE GENOMIC DNA]</scope>
    <source>
        <strain evidence="6">DSM 44232</strain>
    </source>
</reference>
<dbReference type="PROSITE" id="PS50043">
    <property type="entry name" value="HTH_LUXR_2"/>
    <property type="match status" value="1"/>
</dbReference>
<evidence type="ECO:0000256" key="2">
    <source>
        <dbReference type="ARBA" id="ARBA00023125"/>
    </source>
</evidence>
<evidence type="ECO:0000313" key="5">
    <source>
        <dbReference type="EMBL" id="SFR30074.1"/>
    </source>
</evidence>
<keyword evidence="3" id="KW-0804">Transcription</keyword>
<dbReference type="GO" id="GO:0003677">
    <property type="term" value="F:DNA binding"/>
    <property type="evidence" value="ECO:0007669"/>
    <property type="project" value="UniProtKB-KW"/>
</dbReference>
<organism evidence="5 6">
    <name type="scientific">Lentzea waywayandensis</name>
    <dbReference type="NCBI Taxonomy" id="84724"/>
    <lineage>
        <taxon>Bacteria</taxon>
        <taxon>Bacillati</taxon>
        <taxon>Actinomycetota</taxon>
        <taxon>Actinomycetes</taxon>
        <taxon>Pseudonocardiales</taxon>
        <taxon>Pseudonocardiaceae</taxon>
        <taxon>Lentzea</taxon>
    </lineage>
</organism>
<dbReference type="SMART" id="SM00421">
    <property type="entry name" value="HTH_LUXR"/>
    <property type="match status" value="1"/>
</dbReference>
<dbReference type="Pfam" id="PF00196">
    <property type="entry name" value="GerE"/>
    <property type="match status" value="1"/>
</dbReference>
<dbReference type="GO" id="GO:0006355">
    <property type="term" value="P:regulation of DNA-templated transcription"/>
    <property type="evidence" value="ECO:0007669"/>
    <property type="project" value="InterPro"/>
</dbReference>
<proteinExistence type="predicted"/>
<accession>A0A1I6FJL7</accession>